<dbReference type="SUPFAM" id="SSF52141">
    <property type="entry name" value="Uracil-DNA glycosylase-like"/>
    <property type="match status" value="1"/>
</dbReference>
<dbReference type="EMBL" id="JBHTJF010000016">
    <property type="protein sequence ID" value="MFD0942931.1"/>
    <property type="molecule type" value="Genomic_DNA"/>
</dbReference>
<evidence type="ECO:0000313" key="3">
    <source>
        <dbReference type="Proteomes" id="UP001596976"/>
    </source>
</evidence>
<dbReference type="Pfam" id="PF03167">
    <property type="entry name" value="UDG"/>
    <property type="match status" value="1"/>
</dbReference>
<evidence type="ECO:0000313" key="2">
    <source>
        <dbReference type="EMBL" id="MFD0942931.1"/>
    </source>
</evidence>
<sequence length="180" mass="20569">MDSNLYFESGREGKITLVLSCPGACEELQGRPAVGKSGENLKEILTKVNELSKTKNWTREKVTITNAWDKAEHICKTGRSEAKISEIKSTSNINRLFYDVEHTEEYIICFGKRAQMAIKQVIKSHFQNKKSPKIINTRQPGFQSLNRITKDIEGNTILKGQKDATRRRLQVIAHEIFEQM</sequence>
<accession>A0ABW3GUN1</accession>
<proteinExistence type="predicted"/>
<dbReference type="InterPro" id="IPR036895">
    <property type="entry name" value="Uracil-DNA_glycosylase-like_sf"/>
</dbReference>
<organism evidence="2 3">
    <name type="scientific">Savagea faecisuis</name>
    <dbReference type="NCBI Taxonomy" id="1274803"/>
    <lineage>
        <taxon>Bacteria</taxon>
        <taxon>Bacillati</taxon>
        <taxon>Bacillota</taxon>
        <taxon>Bacilli</taxon>
        <taxon>Bacillales</taxon>
        <taxon>Caryophanaceae</taxon>
        <taxon>Savagea</taxon>
    </lineage>
</organism>
<dbReference type="Proteomes" id="UP001596976">
    <property type="component" value="Unassembled WGS sequence"/>
</dbReference>
<reference evidence="3" key="1">
    <citation type="journal article" date="2019" name="Int. J. Syst. Evol. Microbiol.">
        <title>The Global Catalogue of Microorganisms (GCM) 10K type strain sequencing project: providing services to taxonomists for standard genome sequencing and annotation.</title>
        <authorList>
            <consortium name="The Broad Institute Genomics Platform"/>
            <consortium name="The Broad Institute Genome Sequencing Center for Infectious Disease"/>
            <person name="Wu L."/>
            <person name="Ma J."/>
        </authorList>
    </citation>
    <scope>NUCLEOTIDE SEQUENCE [LARGE SCALE GENOMIC DNA]</scope>
    <source>
        <strain evidence="3">CCUG 63563</strain>
    </source>
</reference>
<dbReference type="Gene3D" id="3.40.470.10">
    <property type="entry name" value="Uracil-DNA glycosylase-like domain"/>
    <property type="match status" value="1"/>
</dbReference>
<gene>
    <name evidence="2" type="ORF">ACFQ0V_04010</name>
</gene>
<dbReference type="InterPro" id="IPR005122">
    <property type="entry name" value="Uracil-DNA_glycosylase-like"/>
</dbReference>
<dbReference type="RefSeq" id="WP_381009980.1">
    <property type="nucleotide sequence ID" value="NZ_JBHTJF010000016.1"/>
</dbReference>
<feature type="domain" description="Uracil-DNA glycosylase-like" evidence="1">
    <location>
        <begin position="20"/>
        <end position="144"/>
    </location>
</feature>
<evidence type="ECO:0000259" key="1">
    <source>
        <dbReference type="Pfam" id="PF03167"/>
    </source>
</evidence>
<keyword evidence="3" id="KW-1185">Reference proteome</keyword>
<name>A0ABW3GUN1_9BACL</name>
<protein>
    <submittedName>
        <fullName evidence="2">Uracil-DNA glycosylase family protein</fullName>
    </submittedName>
</protein>
<comment type="caution">
    <text evidence="2">The sequence shown here is derived from an EMBL/GenBank/DDBJ whole genome shotgun (WGS) entry which is preliminary data.</text>
</comment>